<dbReference type="InterPro" id="IPR017850">
    <property type="entry name" value="Alkaline_phosphatase_core_sf"/>
</dbReference>
<sequence length="257" mass="29905">MRVLIIAFEGIDHELARGFHSPSFHDFPHLWQRYQGRIKSDVRTWEDTQKVWASFLTGIPMRRVGEVLVSMKDVGGEDRFILSSLKGSIFSYASRPVCLNMPCVNPHSRYFSGEVSRLEANAARVGKQWKSEFYEECWQFYDEEFALLLNALKTDWDLLIAHFNNPAMVMRVFACEPRWVKRIMLHIDRSLAQLWDKVGDDVLRIVVSPFSVKCKSRRGVLSGEGFFSTNMPVITHEVLKVHEFHRVLAKIMRVHVF</sequence>
<protein>
    <submittedName>
        <fullName evidence="1">Uncharacterized protein</fullName>
    </submittedName>
</protein>
<name>A0ABY6GM01_9VIRU</name>
<proteinExistence type="predicted"/>
<organism evidence="1 2">
    <name type="scientific">Methanophagales virus PBV300</name>
    <dbReference type="NCBI Taxonomy" id="2987731"/>
    <lineage>
        <taxon>Viruses</taxon>
        <taxon>Adnaviria</taxon>
        <taxon>Zilligvirae</taxon>
        <taxon>Taleaviricota</taxon>
        <taxon>Tokiviricetes</taxon>
        <taxon>Maximonvirales</taxon>
        <taxon>Ahmunviridae</taxon>
        <taxon>Yumkaaxvirus</taxon>
        <taxon>Yumkaaxvirus pescaderoense</taxon>
    </lineage>
</organism>
<evidence type="ECO:0000313" key="2">
    <source>
        <dbReference type="Proteomes" id="UP001156320"/>
    </source>
</evidence>
<keyword evidence="2" id="KW-1185">Reference proteome</keyword>
<dbReference type="EMBL" id="OP413840">
    <property type="protein sequence ID" value="UYL64974.1"/>
    <property type="molecule type" value="Genomic_DNA"/>
</dbReference>
<dbReference type="SUPFAM" id="SSF53649">
    <property type="entry name" value="Alkaline phosphatase-like"/>
    <property type="match status" value="1"/>
</dbReference>
<gene>
    <name evidence="1" type="ORF">JBCDKDKM_00012</name>
</gene>
<dbReference type="Proteomes" id="UP001156320">
    <property type="component" value="Segment"/>
</dbReference>
<accession>A0ABY6GM01</accession>
<reference evidence="1 2" key="1">
    <citation type="submission" date="2022-09" db="EMBL/GenBank/DDBJ databases">
        <title>Evolutionary Diversification of Methanotrophic Ca. Methanophagales (ANME-1) and Their Expansive Virome.</title>
        <authorList>
            <person name="Laso-Perez R."/>
            <person name="Wu F."/>
            <person name="Cremiere A."/>
            <person name="Speth D.R."/>
            <person name="Magyar J.S."/>
            <person name="Krupovic M."/>
            <person name="Orphan V.J."/>
        </authorList>
    </citation>
    <scope>NUCLEOTIDE SEQUENCE [LARGE SCALE GENOMIC DNA]</scope>
    <source>
        <strain evidence="1">PBV300</strain>
    </source>
</reference>
<evidence type="ECO:0000313" key="1">
    <source>
        <dbReference type="EMBL" id="UYL64974.1"/>
    </source>
</evidence>